<dbReference type="Proteomes" id="UP000694406">
    <property type="component" value="Unplaced"/>
</dbReference>
<proteinExistence type="predicted"/>
<feature type="compositionally biased region" description="Polar residues" evidence="1">
    <location>
        <begin position="33"/>
        <end position="43"/>
    </location>
</feature>
<reference evidence="2" key="2">
    <citation type="submission" date="2025-09" db="UniProtKB">
        <authorList>
            <consortium name="Ensembl"/>
        </authorList>
    </citation>
    <scope>IDENTIFICATION</scope>
</reference>
<protein>
    <submittedName>
        <fullName evidence="2">Uncharacterized protein</fullName>
    </submittedName>
</protein>
<dbReference type="Ensembl" id="ENSLLTT00000015745.1">
    <property type="protein sequence ID" value="ENSLLTP00000015150.1"/>
    <property type="gene ID" value="ENSLLTG00000011620.1"/>
</dbReference>
<evidence type="ECO:0000313" key="2">
    <source>
        <dbReference type="Ensembl" id="ENSLLTP00000015150.1"/>
    </source>
</evidence>
<organism evidence="2 3">
    <name type="scientific">Laticauda laticaudata</name>
    <name type="common">Blue-ringed sea krait</name>
    <name type="synonym">Blue-lipped sea krait</name>
    <dbReference type="NCBI Taxonomy" id="8630"/>
    <lineage>
        <taxon>Eukaryota</taxon>
        <taxon>Metazoa</taxon>
        <taxon>Chordata</taxon>
        <taxon>Craniata</taxon>
        <taxon>Vertebrata</taxon>
        <taxon>Euteleostomi</taxon>
        <taxon>Lepidosauria</taxon>
        <taxon>Squamata</taxon>
        <taxon>Bifurcata</taxon>
        <taxon>Unidentata</taxon>
        <taxon>Episquamata</taxon>
        <taxon>Toxicofera</taxon>
        <taxon>Serpentes</taxon>
        <taxon>Colubroidea</taxon>
        <taxon>Elapidae</taxon>
        <taxon>Laticaudinae</taxon>
        <taxon>Laticauda</taxon>
    </lineage>
</organism>
<accession>A0A8C5S9Q4</accession>
<dbReference type="AlphaFoldDB" id="A0A8C5S9Q4"/>
<name>A0A8C5S9Q4_LATLA</name>
<sequence length="133" mass="13815">MGAGPVRDGIGRFSEGLKISATGSPEPAARLSHQAQFHTSLPTPVSHWAVPESRPKRDEAPRSSPEDGNACGYLAYFVQRVLPVSSGVLEVVVGREGPVDVSGDGAVLGRLLQSPEEGGGTELTGLEGTLEVL</sequence>
<reference evidence="2" key="1">
    <citation type="submission" date="2025-08" db="UniProtKB">
        <authorList>
            <consortium name="Ensembl"/>
        </authorList>
    </citation>
    <scope>IDENTIFICATION</scope>
</reference>
<feature type="compositionally biased region" description="Basic and acidic residues" evidence="1">
    <location>
        <begin position="53"/>
        <end position="65"/>
    </location>
</feature>
<keyword evidence="3" id="KW-1185">Reference proteome</keyword>
<feature type="region of interest" description="Disordered" evidence="1">
    <location>
        <begin position="1"/>
        <end position="67"/>
    </location>
</feature>
<evidence type="ECO:0000256" key="1">
    <source>
        <dbReference type="SAM" id="MobiDB-lite"/>
    </source>
</evidence>
<evidence type="ECO:0000313" key="3">
    <source>
        <dbReference type="Proteomes" id="UP000694406"/>
    </source>
</evidence>